<reference evidence="2 3" key="1">
    <citation type="submission" date="2020-01" db="EMBL/GenBank/DDBJ databases">
        <title>Ponticoccus aerotolerans gen. nov., sp. nov., an anaerobic bacterium and proposal of Ponticoccusceae fam. nov., Ponticoccusles ord. nov. and Ponticoccuse classis nov. in the phylum Kiritimatiellaeota.</title>
        <authorList>
            <person name="Zhou L.Y."/>
            <person name="Du Z.J."/>
        </authorList>
    </citation>
    <scope>NUCLEOTIDE SEQUENCE [LARGE SCALE GENOMIC DNA]</scope>
    <source>
        <strain evidence="2 3">S-5007</strain>
    </source>
</reference>
<dbReference type="Gene3D" id="3.30.700.10">
    <property type="entry name" value="Glycoprotein, Type 4 Pilin"/>
    <property type="match status" value="1"/>
</dbReference>
<dbReference type="AlphaFoldDB" id="A0A6P1MAQ2"/>
<evidence type="ECO:0000313" key="2">
    <source>
        <dbReference type="EMBL" id="QHI68205.1"/>
    </source>
</evidence>
<sequence>MKKAFTLIEIMMVVAIIALLSAIGIPALLHSHEGAKEQVKEVNIDTVNAAKDQWALLNNKPAGTTVNWDDIKYYIGGRIEYQTDLDVNGDTIILNNVGISAKYP</sequence>
<dbReference type="InterPro" id="IPR000983">
    <property type="entry name" value="Bac_GSPG_pilin"/>
</dbReference>
<dbReference type="SUPFAM" id="SSF54523">
    <property type="entry name" value="Pili subunits"/>
    <property type="match status" value="1"/>
</dbReference>
<evidence type="ECO:0000256" key="1">
    <source>
        <dbReference type="ARBA" id="ARBA00022481"/>
    </source>
</evidence>
<dbReference type="GO" id="GO:0015628">
    <property type="term" value="P:protein secretion by the type II secretion system"/>
    <property type="evidence" value="ECO:0007669"/>
    <property type="project" value="InterPro"/>
</dbReference>
<dbReference type="EMBL" id="CP047593">
    <property type="protein sequence ID" value="QHI68205.1"/>
    <property type="molecule type" value="Genomic_DNA"/>
</dbReference>
<keyword evidence="1" id="KW-0488">Methylation</keyword>
<evidence type="ECO:0000313" key="3">
    <source>
        <dbReference type="Proteomes" id="UP000464954"/>
    </source>
</evidence>
<proteinExistence type="predicted"/>
<dbReference type="RefSeq" id="WP_160626299.1">
    <property type="nucleotide sequence ID" value="NZ_CP047593.1"/>
</dbReference>
<dbReference type="KEGG" id="taer:GT409_01645"/>
<dbReference type="InterPro" id="IPR012902">
    <property type="entry name" value="N_methyl_site"/>
</dbReference>
<dbReference type="PRINTS" id="PR00813">
    <property type="entry name" value="BCTERIALGSPG"/>
</dbReference>
<dbReference type="Pfam" id="PF07963">
    <property type="entry name" value="N_methyl"/>
    <property type="match status" value="1"/>
</dbReference>
<keyword evidence="3" id="KW-1185">Reference proteome</keyword>
<gene>
    <name evidence="2" type="ORF">GT409_01645</name>
</gene>
<dbReference type="NCBIfam" id="TIGR02532">
    <property type="entry name" value="IV_pilin_GFxxxE"/>
    <property type="match status" value="1"/>
</dbReference>
<protein>
    <submittedName>
        <fullName evidence="2">Prepilin-type N-terminal cleavage/methylation domain-containing protein</fullName>
    </submittedName>
</protein>
<dbReference type="GO" id="GO:0015627">
    <property type="term" value="C:type II protein secretion system complex"/>
    <property type="evidence" value="ECO:0007669"/>
    <property type="project" value="InterPro"/>
</dbReference>
<organism evidence="2 3">
    <name type="scientific">Tichowtungia aerotolerans</name>
    <dbReference type="NCBI Taxonomy" id="2697043"/>
    <lineage>
        <taxon>Bacteria</taxon>
        <taxon>Pseudomonadati</taxon>
        <taxon>Kiritimatiellota</taxon>
        <taxon>Tichowtungiia</taxon>
        <taxon>Tichowtungiales</taxon>
        <taxon>Tichowtungiaceae</taxon>
        <taxon>Tichowtungia</taxon>
    </lineage>
</organism>
<dbReference type="Proteomes" id="UP000464954">
    <property type="component" value="Chromosome"/>
</dbReference>
<accession>A0A6P1MAQ2</accession>
<name>A0A6P1MAQ2_9BACT</name>
<dbReference type="InterPro" id="IPR045584">
    <property type="entry name" value="Pilin-like"/>
</dbReference>